<dbReference type="Proteomes" id="UP000694428">
    <property type="component" value="Unplaced"/>
</dbReference>
<keyword evidence="1" id="KW-0732">Signal</keyword>
<feature type="signal peptide" evidence="1">
    <location>
        <begin position="1"/>
        <end position="32"/>
    </location>
</feature>
<feature type="chain" id="PRO_5034276240" description="Secreted protein" evidence="1">
    <location>
        <begin position="33"/>
        <end position="89"/>
    </location>
</feature>
<evidence type="ECO:0000256" key="1">
    <source>
        <dbReference type="SAM" id="SignalP"/>
    </source>
</evidence>
<dbReference type="AlphaFoldDB" id="A0A8C9EUW8"/>
<reference evidence="2" key="2">
    <citation type="submission" date="2025-09" db="UniProtKB">
        <authorList>
            <consortium name="Ensembl"/>
        </authorList>
    </citation>
    <scope>IDENTIFICATION</scope>
</reference>
<evidence type="ECO:0000313" key="3">
    <source>
        <dbReference type="Proteomes" id="UP000694428"/>
    </source>
</evidence>
<name>A0A8C9EUW8_PAVCR</name>
<accession>A0A8C9EUW8</accession>
<organism evidence="2 3">
    <name type="scientific">Pavo cristatus</name>
    <name type="common">Indian peafowl</name>
    <name type="synonym">Blue peafowl</name>
    <dbReference type="NCBI Taxonomy" id="9049"/>
    <lineage>
        <taxon>Eukaryota</taxon>
        <taxon>Metazoa</taxon>
        <taxon>Chordata</taxon>
        <taxon>Craniata</taxon>
        <taxon>Vertebrata</taxon>
        <taxon>Euteleostomi</taxon>
        <taxon>Archelosauria</taxon>
        <taxon>Archosauria</taxon>
        <taxon>Dinosauria</taxon>
        <taxon>Saurischia</taxon>
        <taxon>Theropoda</taxon>
        <taxon>Coelurosauria</taxon>
        <taxon>Aves</taxon>
        <taxon>Neognathae</taxon>
        <taxon>Galloanserae</taxon>
        <taxon>Galliformes</taxon>
        <taxon>Phasianidae</taxon>
        <taxon>Phasianinae</taxon>
        <taxon>Pavo</taxon>
    </lineage>
</organism>
<dbReference type="Ensembl" id="ENSPSTT00000006557.1">
    <property type="protein sequence ID" value="ENSPSTP00000006248.1"/>
    <property type="gene ID" value="ENSPSTG00000004427.1"/>
</dbReference>
<evidence type="ECO:0000313" key="2">
    <source>
        <dbReference type="Ensembl" id="ENSPSTP00000006248.1"/>
    </source>
</evidence>
<proteinExistence type="predicted"/>
<sequence length="89" mass="9476">MQGAAHSCCPRSQVTAAGLWVACPHFILRCCAQSCDGAGDKQCALCAPESIAVKGCCSRAVLDGWWLHGFLVTAWHEQEGNPLLSCKIT</sequence>
<keyword evidence="3" id="KW-1185">Reference proteome</keyword>
<reference evidence="2" key="1">
    <citation type="submission" date="2025-08" db="UniProtKB">
        <authorList>
            <consortium name="Ensembl"/>
        </authorList>
    </citation>
    <scope>IDENTIFICATION</scope>
</reference>
<evidence type="ECO:0008006" key="4">
    <source>
        <dbReference type="Google" id="ProtNLM"/>
    </source>
</evidence>
<protein>
    <recommendedName>
        <fullName evidence="4">Secreted protein</fullName>
    </recommendedName>
</protein>